<evidence type="ECO:0000259" key="1">
    <source>
        <dbReference type="Pfam" id="PF08719"/>
    </source>
</evidence>
<organism evidence="2">
    <name type="scientific">Hyperionvirus sp</name>
    <dbReference type="NCBI Taxonomy" id="2487770"/>
    <lineage>
        <taxon>Viruses</taxon>
        <taxon>Varidnaviria</taxon>
        <taxon>Bamfordvirae</taxon>
        <taxon>Nucleocytoviricota</taxon>
        <taxon>Megaviricetes</taxon>
        <taxon>Imitervirales</taxon>
        <taxon>Mimiviridae</taxon>
        <taxon>Klosneuvirinae</taxon>
    </lineage>
</organism>
<sequence length="148" mass="17040">MEPIYFYSTKKNYYEFSNFYPAAITVDGKVWPTSEHYYAAQKFAGNDEYQENIRLARTPALAKKLGSTKKLRLRADWESVKDGIMDKALNAKFTQHEKLKKLLLSTENRNLIEDSKKDSYWGIGNGAGQNKLGLALVKLREQLKKLNI</sequence>
<dbReference type="Gene3D" id="1.10.357.40">
    <property type="entry name" value="YbiA-like"/>
    <property type="match status" value="1"/>
</dbReference>
<dbReference type="Pfam" id="PF08719">
    <property type="entry name" value="NADAR"/>
    <property type="match status" value="1"/>
</dbReference>
<dbReference type="InterPro" id="IPR037238">
    <property type="entry name" value="YbiA-like_sf"/>
</dbReference>
<feature type="domain" description="NADAR" evidence="1">
    <location>
        <begin position="5"/>
        <end position="144"/>
    </location>
</feature>
<proteinExistence type="predicted"/>
<gene>
    <name evidence="2" type="ORF">Hyperionvirus17_39</name>
</gene>
<dbReference type="CDD" id="cd15457">
    <property type="entry name" value="NADAR"/>
    <property type="match status" value="1"/>
</dbReference>
<reference evidence="2" key="1">
    <citation type="submission" date="2018-10" db="EMBL/GenBank/DDBJ databases">
        <title>Hidden diversity of soil giant viruses.</title>
        <authorList>
            <person name="Schulz F."/>
            <person name="Alteio L."/>
            <person name="Goudeau D."/>
            <person name="Ryan E.M."/>
            <person name="Malmstrom R.R."/>
            <person name="Blanchard J."/>
            <person name="Woyke T."/>
        </authorList>
    </citation>
    <scope>NUCLEOTIDE SEQUENCE</scope>
    <source>
        <strain evidence="2">HYV1</strain>
    </source>
</reference>
<dbReference type="NCBIfam" id="TIGR02464">
    <property type="entry name" value="ribofla_fusion"/>
    <property type="match status" value="1"/>
</dbReference>
<name>A0A3G5AFG5_9VIRU</name>
<accession>A0A3G5AFG5</accession>
<dbReference type="EMBL" id="MK072399">
    <property type="protein sequence ID" value="AYV84119.1"/>
    <property type="molecule type" value="Genomic_DNA"/>
</dbReference>
<protein>
    <submittedName>
        <fullName evidence="2">NADAR family protein</fullName>
    </submittedName>
</protein>
<dbReference type="InterPro" id="IPR012816">
    <property type="entry name" value="NADAR"/>
</dbReference>
<evidence type="ECO:0000313" key="2">
    <source>
        <dbReference type="EMBL" id="AYV84119.1"/>
    </source>
</evidence>
<dbReference type="SUPFAM" id="SSF143990">
    <property type="entry name" value="YbiA-like"/>
    <property type="match status" value="1"/>
</dbReference>